<evidence type="ECO:0000256" key="8">
    <source>
        <dbReference type="ARBA" id="ARBA00022801"/>
    </source>
</evidence>
<evidence type="ECO:0000313" key="12">
    <source>
        <dbReference type="Proteomes" id="UP000069272"/>
    </source>
</evidence>
<evidence type="ECO:0000256" key="5">
    <source>
        <dbReference type="ARBA" id="ARBA00011881"/>
    </source>
</evidence>
<dbReference type="PANTHER" id="PTHR43668:SF2">
    <property type="entry name" value="ALLANTOINASE"/>
    <property type="match status" value="1"/>
</dbReference>
<evidence type="ECO:0000259" key="10">
    <source>
        <dbReference type="Pfam" id="PF01979"/>
    </source>
</evidence>
<dbReference type="PANTHER" id="PTHR43668">
    <property type="entry name" value="ALLANTOINASE"/>
    <property type="match status" value="1"/>
</dbReference>
<dbReference type="FunFam" id="3.20.20.140:FF:000032">
    <property type="entry name" value="Allantoinase Dal1"/>
    <property type="match status" value="1"/>
</dbReference>
<evidence type="ECO:0000256" key="4">
    <source>
        <dbReference type="ARBA" id="ARBA00010368"/>
    </source>
</evidence>
<reference evidence="11 12" key="1">
    <citation type="journal article" date="2017" name="G3 (Bethesda)">
        <title>The Physical Genome Mapping of Anopheles albimanus Corrected Scaffold Misassemblies and Identified Interarm Rearrangements in Genus Anopheles.</title>
        <authorList>
            <person name="Artemov G.N."/>
            <person name="Peery A.N."/>
            <person name="Jiang X."/>
            <person name="Tu Z."/>
            <person name="Stegniy V.N."/>
            <person name="Sharakhova M.V."/>
            <person name="Sharakhov I.V."/>
        </authorList>
    </citation>
    <scope>NUCLEOTIDE SEQUENCE [LARGE SCALE GENOMIC DNA]</scope>
    <source>
        <strain evidence="11 12">ALBI9_A</strain>
    </source>
</reference>
<evidence type="ECO:0000256" key="3">
    <source>
        <dbReference type="ARBA" id="ARBA00004968"/>
    </source>
</evidence>
<dbReference type="GO" id="GO:0008270">
    <property type="term" value="F:zinc ion binding"/>
    <property type="evidence" value="ECO:0007669"/>
    <property type="project" value="InterPro"/>
</dbReference>
<dbReference type="AlphaFoldDB" id="A0A182FJ23"/>
<dbReference type="GO" id="GO:0050897">
    <property type="term" value="F:cobalt ion binding"/>
    <property type="evidence" value="ECO:0007669"/>
    <property type="project" value="InterPro"/>
</dbReference>
<dbReference type="InterPro" id="IPR006680">
    <property type="entry name" value="Amidohydro-rel"/>
</dbReference>
<dbReference type="PROSITE" id="PS01137">
    <property type="entry name" value="TATD_1"/>
    <property type="match status" value="2"/>
</dbReference>
<evidence type="ECO:0000256" key="7">
    <source>
        <dbReference type="ARBA" id="ARBA00022723"/>
    </source>
</evidence>
<feature type="domain" description="Amidohydrolase-related" evidence="10">
    <location>
        <begin position="75"/>
        <end position="477"/>
    </location>
</feature>
<evidence type="ECO:0000256" key="1">
    <source>
        <dbReference type="ARBA" id="ARBA00001756"/>
    </source>
</evidence>
<sequence length="569" mass="62642">MAEALYTSKRIFLNSAGETPGEVFSGGLLISTIDGTVTRILDSWSAVEHYLLESRRQELETGTRLEHYDFGDLLMMPGLVDTHVHINEPGRTEWEGFRTATKAAAAGGFTTIADMPLNSIPPTTSVANLRTKLAAARGQLYVDVAFWGGIIPDNVDGDGDGGNPSELHQLVAAGVIGFKCFLCPSGVDEFPPVTPEQVHRAAQLLEGTGAVLAFHAEMECAQGHVPAEEPPRSPLSSKTEENPAHYQTFLATRPELMEQQAIELVAQVAQDYNVRAHIVHLSAASALPVIRRARANGAELTVETCHHYLTLSAEDVPTAGTVYKCCPPIRDRSNQQQLWRAVRDRDIDLIVSDHSPSPPTLKLLLAEAGQRRGNFIEAWGGIASVQFGLPLFWTHCHQHGLGLADLVRLLGSEPAHLCGMGRRKGRLDPGYDGDLCVWDPDGLFPVTEELIEFQHKRTTPYLNRELRGIVHATFLRGTPVYRRDTDPERRFAGPPLGNILLRDPADTEQQQRRDRVNEIKFSGGPMLEVVSKSLTISCPPLQHYDFGDQLMMPGLVDTHVHINEPGWTE</sequence>
<dbReference type="NCBIfam" id="TIGR03178">
    <property type="entry name" value="allantoinase"/>
    <property type="match status" value="1"/>
</dbReference>
<dbReference type="GO" id="GO:0000256">
    <property type="term" value="P:allantoin catabolic process"/>
    <property type="evidence" value="ECO:0007669"/>
    <property type="project" value="InterPro"/>
</dbReference>
<dbReference type="GO" id="GO:0005737">
    <property type="term" value="C:cytoplasm"/>
    <property type="evidence" value="ECO:0007669"/>
    <property type="project" value="TreeGrafter"/>
</dbReference>
<evidence type="ECO:0000256" key="2">
    <source>
        <dbReference type="ARBA" id="ARBA00001947"/>
    </source>
</evidence>
<comment type="subunit">
    <text evidence="5">Homotetramer.</text>
</comment>
<evidence type="ECO:0000256" key="6">
    <source>
        <dbReference type="ARBA" id="ARBA00012863"/>
    </source>
</evidence>
<name>A0A182FJ23_ANOAL</name>
<dbReference type="InterPro" id="IPR011059">
    <property type="entry name" value="Metal-dep_hydrolase_composite"/>
</dbReference>
<dbReference type="Proteomes" id="UP000069272">
    <property type="component" value="Chromosome X"/>
</dbReference>
<accession>A0A182FJ23</accession>
<comment type="pathway">
    <text evidence="3">Nitrogen metabolism; (S)-allantoin degradation; allantoate from (S)-allantoin: step 1/1.</text>
</comment>
<organism evidence="11 12">
    <name type="scientific">Anopheles albimanus</name>
    <name type="common">New world malaria mosquito</name>
    <dbReference type="NCBI Taxonomy" id="7167"/>
    <lineage>
        <taxon>Eukaryota</taxon>
        <taxon>Metazoa</taxon>
        <taxon>Ecdysozoa</taxon>
        <taxon>Arthropoda</taxon>
        <taxon>Hexapoda</taxon>
        <taxon>Insecta</taxon>
        <taxon>Pterygota</taxon>
        <taxon>Neoptera</taxon>
        <taxon>Endopterygota</taxon>
        <taxon>Diptera</taxon>
        <taxon>Nematocera</taxon>
        <taxon>Culicoidea</taxon>
        <taxon>Culicidae</taxon>
        <taxon>Anophelinae</taxon>
        <taxon>Anopheles</taxon>
    </lineage>
</organism>
<dbReference type="EnsemblMetazoa" id="AALB006518-RA">
    <property type="protein sequence ID" value="AALB006518-PA"/>
    <property type="gene ID" value="AALB006518"/>
</dbReference>
<keyword evidence="12" id="KW-1185">Reference proteome</keyword>
<dbReference type="InterPro" id="IPR050138">
    <property type="entry name" value="DHOase/Allantoinase_Hydrolase"/>
</dbReference>
<dbReference type="Pfam" id="PF01979">
    <property type="entry name" value="Amidohydro_1"/>
    <property type="match status" value="1"/>
</dbReference>
<dbReference type="InterPro" id="IPR032466">
    <property type="entry name" value="Metal_Hydrolase"/>
</dbReference>
<comment type="similarity">
    <text evidence="4">Belongs to the metallo-dependent hydrolases superfamily. Allantoinase family.</text>
</comment>
<proteinExistence type="inferred from homology"/>
<evidence type="ECO:0000313" key="11">
    <source>
        <dbReference type="EnsemblMetazoa" id="AALB006518-PA"/>
    </source>
</evidence>
<dbReference type="SUPFAM" id="SSF51338">
    <property type="entry name" value="Composite domain of metallo-dependent hydrolases"/>
    <property type="match status" value="1"/>
</dbReference>
<keyword evidence="9" id="KW-0862">Zinc</keyword>
<dbReference type="GO" id="GO:0004038">
    <property type="term" value="F:allantoinase activity"/>
    <property type="evidence" value="ECO:0007669"/>
    <property type="project" value="UniProtKB-EC"/>
</dbReference>
<comment type="cofactor">
    <cofactor evidence="2">
        <name>Zn(2+)</name>
        <dbReference type="ChEBI" id="CHEBI:29105"/>
    </cofactor>
</comment>
<dbReference type="EC" id="3.5.2.5" evidence="6"/>
<dbReference type="STRING" id="7167.A0A182FJ23"/>
<dbReference type="InterPro" id="IPR017593">
    <property type="entry name" value="Allantoinase"/>
</dbReference>
<keyword evidence="8" id="KW-0378">Hydrolase</keyword>
<evidence type="ECO:0000256" key="9">
    <source>
        <dbReference type="ARBA" id="ARBA00022833"/>
    </source>
</evidence>
<dbReference type="SUPFAM" id="SSF51556">
    <property type="entry name" value="Metallo-dependent hydrolases"/>
    <property type="match status" value="1"/>
</dbReference>
<protein>
    <recommendedName>
        <fullName evidence="6">allantoinase</fullName>
        <ecNumber evidence="6">3.5.2.5</ecNumber>
    </recommendedName>
</protein>
<dbReference type="VEuPathDB" id="VectorBase:AALB006518"/>
<dbReference type="VEuPathDB" id="VectorBase:AALB20_033834"/>
<dbReference type="Gene3D" id="3.20.20.140">
    <property type="entry name" value="Metal-dependent hydrolases"/>
    <property type="match status" value="1"/>
</dbReference>
<reference evidence="11" key="2">
    <citation type="submission" date="2022-08" db="UniProtKB">
        <authorList>
            <consortium name="EnsemblMetazoa"/>
        </authorList>
    </citation>
    <scope>IDENTIFICATION</scope>
    <source>
        <strain evidence="11">STECLA/ALBI9_A</strain>
    </source>
</reference>
<dbReference type="InterPro" id="IPR018228">
    <property type="entry name" value="DNase_TatD-rel_CS"/>
</dbReference>
<keyword evidence="7" id="KW-0479">Metal-binding</keyword>
<dbReference type="GO" id="GO:0006145">
    <property type="term" value="P:purine nucleobase catabolic process"/>
    <property type="evidence" value="ECO:0007669"/>
    <property type="project" value="TreeGrafter"/>
</dbReference>
<comment type="catalytic activity">
    <reaction evidence="1">
        <text>(S)-allantoin + H2O = allantoate + H(+)</text>
        <dbReference type="Rhea" id="RHEA:17029"/>
        <dbReference type="ChEBI" id="CHEBI:15377"/>
        <dbReference type="ChEBI" id="CHEBI:15378"/>
        <dbReference type="ChEBI" id="CHEBI:15678"/>
        <dbReference type="ChEBI" id="CHEBI:17536"/>
        <dbReference type="EC" id="3.5.2.5"/>
    </reaction>
</comment>